<organism evidence="1">
    <name type="scientific">freshwater metagenome</name>
    <dbReference type="NCBI Taxonomy" id="449393"/>
    <lineage>
        <taxon>unclassified sequences</taxon>
        <taxon>metagenomes</taxon>
        <taxon>ecological metagenomes</taxon>
    </lineage>
</organism>
<proteinExistence type="predicted"/>
<reference evidence="1" key="1">
    <citation type="submission" date="2020-05" db="EMBL/GenBank/DDBJ databases">
        <authorList>
            <person name="Chiriac C."/>
            <person name="Salcher M."/>
            <person name="Ghai R."/>
            <person name="Kavagutti S V."/>
        </authorList>
    </citation>
    <scope>NUCLEOTIDE SEQUENCE</scope>
</reference>
<dbReference type="EMBL" id="CAEZXB010000065">
    <property type="protein sequence ID" value="CAB4690231.1"/>
    <property type="molecule type" value="Genomic_DNA"/>
</dbReference>
<accession>A0A6J6NTS9</accession>
<dbReference type="EMBL" id="CAEZXN010000085">
    <property type="protein sequence ID" value="CAB4711842.1"/>
    <property type="molecule type" value="Genomic_DNA"/>
</dbReference>
<dbReference type="EMBL" id="CAFBRC010000018">
    <property type="protein sequence ID" value="CAB5073145.1"/>
    <property type="molecule type" value="Genomic_DNA"/>
</dbReference>
<dbReference type="AlphaFoldDB" id="A0A6J6NTS9"/>
<sequence length="121" mass="13299">MPAHLRVYSSEPHPMAHVWVESVGERRVPEIASDLLTFSELLWIGLRGDLAPLAPAVAFARRASKLPLAGYLLIDGDFPRVGELDWPDAPVAYLATVPDYETHAKAALARGWKVISDLTDL</sequence>
<gene>
    <name evidence="1" type="ORF">UFOPK2342_01729</name>
    <name evidence="2" type="ORF">UFOPK2423_01770</name>
    <name evidence="3" type="ORF">UFOPK4367_00394</name>
</gene>
<evidence type="ECO:0000313" key="1">
    <source>
        <dbReference type="EMBL" id="CAB4690231.1"/>
    </source>
</evidence>
<evidence type="ECO:0000313" key="2">
    <source>
        <dbReference type="EMBL" id="CAB4711842.1"/>
    </source>
</evidence>
<evidence type="ECO:0000313" key="3">
    <source>
        <dbReference type="EMBL" id="CAB5073145.1"/>
    </source>
</evidence>
<protein>
    <submittedName>
        <fullName evidence="1">Unannotated protein</fullName>
    </submittedName>
</protein>
<name>A0A6J6NTS9_9ZZZZ</name>